<dbReference type="Gene3D" id="3.20.20.70">
    <property type="entry name" value="Aldolase class I"/>
    <property type="match status" value="1"/>
</dbReference>
<protein>
    <submittedName>
        <fullName evidence="6">Imidazole glycerol phosphate synthase subunit HisF</fullName>
        <ecNumber evidence="6">4.1.3.-</ecNumber>
    </submittedName>
</protein>
<dbReference type="Pfam" id="PF00977">
    <property type="entry name" value="His_biosynth"/>
    <property type="match status" value="1"/>
</dbReference>
<dbReference type="PANTHER" id="PTHR21235">
    <property type="entry name" value="IMIDAZOLE GLYCEROL PHOSPHATE SYNTHASE SUBUNIT HISF/H IGP SYNTHASE SUBUNIT HISF/H"/>
    <property type="match status" value="1"/>
</dbReference>
<comment type="similarity">
    <text evidence="1 5">Belongs to the HisA/HisF family.</text>
</comment>
<dbReference type="EC" id="4.1.3.-" evidence="6"/>
<evidence type="ECO:0000256" key="4">
    <source>
        <dbReference type="ARBA" id="ARBA00029440"/>
    </source>
</evidence>
<accession>A0AAW9I1G7</accession>
<dbReference type="RefSeq" id="WP_322395656.1">
    <property type="nucleotide sequence ID" value="NZ_WNUI01000280.1"/>
</dbReference>
<evidence type="ECO:0000256" key="2">
    <source>
        <dbReference type="ARBA" id="ARBA00022605"/>
    </source>
</evidence>
<evidence type="ECO:0000313" key="7">
    <source>
        <dbReference type="Proteomes" id="UP001288778"/>
    </source>
</evidence>
<dbReference type="GO" id="GO:0016829">
    <property type="term" value="F:lyase activity"/>
    <property type="evidence" value="ECO:0007669"/>
    <property type="project" value="UniProtKB-KW"/>
</dbReference>
<reference evidence="6" key="1">
    <citation type="submission" date="2019-11" db="EMBL/GenBank/DDBJ databases">
        <title>Characterization of Clostridium perfringens isolates from swine manure treated agricultural soils.</title>
        <authorList>
            <person name="Wushke S.T."/>
        </authorList>
    </citation>
    <scope>NUCLEOTIDE SEQUENCE</scope>
    <source>
        <strain evidence="6">X94</strain>
    </source>
</reference>
<dbReference type="PANTHER" id="PTHR21235:SF2">
    <property type="entry name" value="IMIDAZOLE GLYCEROL PHOSPHATE SYNTHASE HISHF"/>
    <property type="match status" value="1"/>
</dbReference>
<dbReference type="Proteomes" id="UP001288778">
    <property type="component" value="Unassembled WGS sequence"/>
</dbReference>
<evidence type="ECO:0000256" key="1">
    <source>
        <dbReference type="ARBA" id="ARBA00009667"/>
    </source>
</evidence>
<dbReference type="GO" id="GO:0000107">
    <property type="term" value="F:imidazoleglycerol-phosphate synthase activity"/>
    <property type="evidence" value="ECO:0007669"/>
    <property type="project" value="TreeGrafter"/>
</dbReference>
<feature type="non-terminal residue" evidence="6">
    <location>
        <position position="58"/>
    </location>
</feature>
<keyword evidence="3 5" id="KW-0368">Histidine biosynthesis</keyword>
<gene>
    <name evidence="6" type="ORF">GNF68_15595</name>
</gene>
<dbReference type="InterPro" id="IPR050064">
    <property type="entry name" value="IGPS_HisA/HisF"/>
</dbReference>
<dbReference type="SUPFAM" id="SSF51366">
    <property type="entry name" value="Ribulose-phoshate binding barrel"/>
    <property type="match status" value="1"/>
</dbReference>
<dbReference type="GO" id="GO:0000105">
    <property type="term" value="P:L-histidine biosynthetic process"/>
    <property type="evidence" value="ECO:0007669"/>
    <property type="project" value="UniProtKB-KW"/>
</dbReference>
<dbReference type="InterPro" id="IPR006062">
    <property type="entry name" value="His_biosynth"/>
</dbReference>
<evidence type="ECO:0000256" key="5">
    <source>
        <dbReference type="RuleBase" id="RU003657"/>
    </source>
</evidence>
<evidence type="ECO:0000313" key="6">
    <source>
        <dbReference type="EMBL" id="MDZ4910428.1"/>
    </source>
</evidence>
<organism evidence="6 7">
    <name type="scientific">Clostridium perfringens</name>
    <dbReference type="NCBI Taxonomy" id="1502"/>
    <lineage>
        <taxon>Bacteria</taxon>
        <taxon>Bacillati</taxon>
        <taxon>Bacillota</taxon>
        <taxon>Clostridia</taxon>
        <taxon>Eubacteriales</taxon>
        <taxon>Clostridiaceae</taxon>
        <taxon>Clostridium</taxon>
    </lineage>
</organism>
<evidence type="ECO:0000256" key="3">
    <source>
        <dbReference type="ARBA" id="ARBA00023102"/>
    </source>
</evidence>
<dbReference type="InterPro" id="IPR011060">
    <property type="entry name" value="RibuloseP-bd_barrel"/>
</dbReference>
<sequence>MLTKRIIPCLDVRNGRVVKGKKFEELKDVDSPEVLGKYYSDSGADELVFYDITASNEE</sequence>
<dbReference type="AlphaFoldDB" id="A0AAW9I1G7"/>
<dbReference type="InterPro" id="IPR013785">
    <property type="entry name" value="Aldolase_TIM"/>
</dbReference>
<proteinExistence type="inferred from homology"/>
<comment type="pathway">
    <text evidence="4">Amino-acid biosynthesis.</text>
</comment>
<keyword evidence="2 5" id="KW-0028">Amino-acid biosynthesis</keyword>
<name>A0AAW9I1G7_CLOPF</name>
<keyword evidence="6" id="KW-0456">Lyase</keyword>
<comment type="caution">
    <text evidence="6">The sequence shown here is derived from an EMBL/GenBank/DDBJ whole genome shotgun (WGS) entry which is preliminary data.</text>
</comment>
<dbReference type="EMBL" id="WNUI01000280">
    <property type="protein sequence ID" value="MDZ4910428.1"/>
    <property type="molecule type" value="Genomic_DNA"/>
</dbReference>